<proteinExistence type="predicted"/>
<organism evidence="1 2">
    <name type="scientific">Triparma laevis f. longispina</name>
    <dbReference type="NCBI Taxonomy" id="1714387"/>
    <lineage>
        <taxon>Eukaryota</taxon>
        <taxon>Sar</taxon>
        <taxon>Stramenopiles</taxon>
        <taxon>Ochrophyta</taxon>
        <taxon>Bolidophyceae</taxon>
        <taxon>Parmales</taxon>
        <taxon>Triparmaceae</taxon>
        <taxon>Triparma</taxon>
    </lineage>
</organism>
<dbReference type="AlphaFoldDB" id="A0A9W7ARP1"/>
<reference evidence="2" key="1">
    <citation type="journal article" date="2023" name="Commun. Biol.">
        <title>Genome analysis of Parmales, the sister group of diatoms, reveals the evolutionary specialization of diatoms from phago-mixotrophs to photoautotrophs.</title>
        <authorList>
            <person name="Ban H."/>
            <person name="Sato S."/>
            <person name="Yoshikawa S."/>
            <person name="Yamada K."/>
            <person name="Nakamura Y."/>
            <person name="Ichinomiya M."/>
            <person name="Sato N."/>
            <person name="Blanc-Mathieu R."/>
            <person name="Endo H."/>
            <person name="Kuwata A."/>
            <person name="Ogata H."/>
        </authorList>
    </citation>
    <scope>NUCLEOTIDE SEQUENCE [LARGE SCALE GENOMIC DNA]</scope>
    <source>
        <strain evidence="2">NIES 3700</strain>
    </source>
</reference>
<evidence type="ECO:0000313" key="2">
    <source>
        <dbReference type="Proteomes" id="UP001165122"/>
    </source>
</evidence>
<dbReference type="Proteomes" id="UP001165122">
    <property type="component" value="Unassembled WGS sequence"/>
</dbReference>
<gene>
    <name evidence="1" type="ORF">TrLO_g12068</name>
</gene>
<accession>A0A9W7ARP1</accession>
<name>A0A9W7ARP1_9STRA</name>
<evidence type="ECO:0000313" key="1">
    <source>
        <dbReference type="EMBL" id="GMH73149.1"/>
    </source>
</evidence>
<protein>
    <submittedName>
        <fullName evidence="1">Uncharacterized protein</fullName>
    </submittedName>
</protein>
<comment type="caution">
    <text evidence="1">The sequence shown here is derived from an EMBL/GenBank/DDBJ whole genome shotgun (WGS) entry which is preliminary data.</text>
</comment>
<sequence length="98" mass="11498">MRPQNNHTSKKAQIKRILNPTRLLVRDQYLMLPNAKALCVCLPSRSYEAVLLERITVDERDAIQDELFKLYEARETSILQCLEDDELDELNTCYLEDI</sequence>
<keyword evidence="2" id="KW-1185">Reference proteome</keyword>
<dbReference type="EMBL" id="BRXW01000665">
    <property type="protein sequence ID" value="GMH73149.1"/>
    <property type="molecule type" value="Genomic_DNA"/>
</dbReference>